<evidence type="ECO:0000256" key="2">
    <source>
        <dbReference type="ARBA" id="ARBA00022614"/>
    </source>
</evidence>
<dbReference type="PROSITE" id="PS50104">
    <property type="entry name" value="TIR"/>
    <property type="match status" value="1"/>
</dbReference>
<dbReference type="Gene3D" id="3.80.10.10">
    <property type="entry name" value="Ribonuclease Inhibitor"/>
    <property type="match status" value="3"/>
</dbReference>
<comment type="catalytic activity">
    <reaction evidence="7">
        <text>NAD(+) + H2O = ADP-D-ribose + nicotinamide + H(+)</text>
        <dbReference type="Rhea" id="RHEA:16301"/>
        <dbReference type="ChEBI" id="CHEBI:15377"/>
        <dbReference type="ChEBI" id="CHEBI:15378"/>
        <dbReference type="ChEBI" id="CHEBI:17154"/>
        <dbReference type="ChEBI" id="CHEBI:57540"/>
        <dbReference type="ChEBI" id="CHEBI:57967"/>
        <dbReference type="EC" id="3.2.2.6"/>
    </reaction>
    <physiologicalReaction direction="left-to-right" evidence="7">
        <dbReference type="Rhea" id="RHEA:16302"/>
    </physiologicalReaction>
</comment>
<reference evidence="11 12" key="1">
    <citation type="submission" date="2024-04" db="EMBL/GenBank/DDBJ databases">
        <authorList>
            <person name="Fracassetti M."/>
        </authorList>
    </citation>
    <scope>NUCLEOTIDE SEQUENCE [LARGE SCALE GENOMIC DNA]</scope>
</reference>
<evidence type="ECO:0000313" key="12">
    <source>
        <dbReference type="Proteomes" id="UP001497516"/>
    </source>
</evidence>
<dbReference type="Pfam" id="PF00931">
    <property type="entry name" value="NB-ARC"/>
    <property type="match status" value="1"/>
</dbReference>
<evidence type="ECO:0000256" key="9">
    <source>
        <dbReference type="SAM" id="Phobius"/>
    </source>
</evidence>
<dbReference type="Pfam" id="PF20160">
    <property type="entry name" value="C-JID"/>
    <property type="match status" value="1"/>
</dbReference>
<keyword evidence="4" id="KW-0378">Hydrolase</keyword>
<dbReference type="GO" id="GO:0007165">
    <property type="term" value="P:signal transduction"/>
    <property type="evidence" value="ECO:0007669"/>
    <property type="project" value="InterPro"/>
</dbReference>
<dbReference type="FunFam" id="3.40.50.10140:FF:000007">
    <property type="entry name" value="Disease resistance protein (TIR-NBS-LRR class)"/>
    <property type="match status" value="1"/>
</dbReference>
<dbReference type="InterPro" id="IPR045344">
    <property type="entry name" value="C-JID"/>
</dbReference>
<gene>
    <name evidence="11" type="ORF">LTRI10_LOCUS9895</name>
</gene>
<dbReference type="Pfam" id="PF23282">
    <property type="entry name" value="WHD_ROQ1"/>
    <property type="match status" value="1"/>
</dbReference>
<evidence type="ECO:0000256" key="7">
    <source>
        <dbReference type="ARBA" id="ARBA00047304"/>
    </source>
</evidence>
<dbReference type="InterPro" id="IPR042197">
    <property type="entry name" value="Apaf_helical"/>
</dbReference>
<evidence type="ECO:0000256" key="1">
    <source>
        <dbReference type="ARBA" id="ARBA00011982"/>
    </source>
</evidence>
<feature type="compositionally biased region" description="Low complexity" evidence="8">
    <location>
        <begin position="7"/>
        <end position="22"/>
    </location>
</feature>
<evidence type="ECO:0000259" key="10">
    <source>
        <dbReference type="PROSITE" id="PS50104"/>
    </source>
</evidence>
<evidence type="ECO:0000256" key="5">
    <source>
        <dbReference type="ARBA" id="ARBA00022821"/>
    </source>
</evidence>
<dbReference type="SUPFAM" id="SSF52047">
    <property type="entry name" value="RNI-like"/>
    <property type="match status" value="1"/>
</dbReference>
<dbReference type="GO" id="GO:0006952">
    <property type="term" value="P:defense response"/>
    <property type="evidence" value="ECO:0007669"/>
    <property type="project" value="UniProtKB-KW"/>
</dbReference>
<dbReference type="AlphaFoldDB" id="A0AAV2D1E5"/>
<evidence type="ECO:0000256" key="8">
    <source>
        <dbReference type="SAM" id="MobiDB-lite"/>
    </source>
</evidence>
<evidence type="ECO:0000313" key="11">
    <source>
        <dbReference type="EMBL" id="CAL1363382.1"/>
    </source>
</evidence>
<feature type="domain" description="TIR" evidence="10">
    <location>
        <begin position="26"/>
        <end position="191"/>
    </location>
</feature>
<keyword evidence="9" id="KW-1133">Transmembrane helix</keyword>
<feature type="transmembrane region" description="Helical" evidence="9">
    <location>
        <begin position="1234"/>
        <end position="1253"/>
    </location>
</feature>
<dbReference type="InterPro" id="IPR036390">
    <property type="entry name" value="WH_DNA-bd_sf"/>
</dbReference>
<sequence length="1256" mass="140852">MASFSDSGPTSLPLISPSPSPSSAAVRYEVFVSFRGEDTRRGFASHLCDALCGKLGISLVYKDEDKLAGGDSIGPELLNAIEESRVAVVILSRNYASSTWCLEELVRILECRHLKGQRVLPIFYDVDPSDVRKQRGSFGVGLEKHQRDFEQLERWRNALTEVANLSGFTSADYRNDSEMVKDIVEKIWRELIPTFQSISKPLVGMDRRVRAVIKLLGERDRDVRMIGIWGMGGSGKTSVAMAAYDAIRLQFEFSTYLAHVRDVCNSNGGLLHLQRQLFEGTVSQPAKDLEGWGSFGAIERLKRAFRGKKMLLVVDDIDHQEQLESLAMEHSSFGLGSRIIVTSRDRHIMDAHGVDSTYETELLDNEEAKVLLCSKALNPEQAMEDFKEVCECVVGYAEGLPLALEVLGSSLRGRSVGEWKSTIEKLKRIPPGKILEVLKISLDGLDEEEKQMFLDILFFCRDWEKQSVVKILESMYLGVNIGIRNLVDKSLVNEGGSKFFISHDLLEEMGKAVVLSECPDEPGKRSRLRGYEEVCHVLTKETGSENVKVMYLRLHDPKRLECGGEAFKNMINLRLLRLENLQITQGPTYLSHELRVLHWSPYPSKSLPSSFNPHHLIELDLSFSWNLERLWHGHKDLPNLIVMNLSHCKNLIETPDFSGTPNLQSLYLKECELLPKIHPSFGNLRKLNFADLKQLVCLKAFPTSLEMSSLKCLQLSGCSKLKKLPDFTGNMECLVELELDGLGIKQLPSTIGSLVGMQTLQIKDCHQLKSIPHSLGCLTSLKEIILQSCPRLEELPISLGSLVGLKELCLWRCDGLSSLPPNLGCLTSLETLTLGSCWKLEHLPPSMGNLLSLELLQIHNCVNLKDLPDSLGCLTSLKQLYLDCCGKLEKLPSSLKGLIALQELSLQFCLRVCSLPELPSQIERIYLNGCISLEEIPDTISLRYGLQMQCFDCLKLDHYPTSTLTDQSDTSALRALKRYLEGHPHPQNHCSIVTPGINVIPDWFNYQSQGSSLTTLQLRDDCHSNNNSDWMGIATSVCFSVCYSTGECSDDHICSIHSDLGFLKVSPGVVTEGANHVWLSYIPKDPNKPKQWMLQPNIELSFKGGCSHVKIKRCGYRHVYRHDTTEEECTNNMQGVPLQSEGQPWNDDDTSQRHRVSVLGFRSSKKQQHLMLVPRGKRVNWELALLKSGLLTSLICHRRLQLVPWHEPVVLGATAISFILKLCSNCSRVFTSPIISFPLLALFLVLFGILFVLGKP</sequence>
<dbReference type="InterPro" id="IPR027417">
    <property type="entry name" value="P-loop_NTPase"/>
</dbReference>
<dbReference type="InterPro" id="IPR002182">
    <property type="entry name" value="NB-ARC"/>
</dbReference>
<dbReference type="InterPro" id="IPR044974">
    <property type="entry name" value="Disease_R_plants"/>
</dbReference>
<dbReference type="InterPro" id="IPR035897">
    <property type="entry name" value="Toll_tir_struct_dom_sf"/>
</dbReference>
<dbReference type="Proteomes" id="UP001497516">
    <property type="component" value="Chromosome 10"/>
</dbReference>
<dbReference type="Gene3D" id="3.40.50.300">
    <property type="entry name" value="P-loop containing nucleotide triphosphate hydrolases"/>
    <property type="match status" value="1"/>
</dbReference>
<dbReference type="EMBL" id="OZ034814">
    <property type="protein sequence ID" value="CAL1363382.1"/>
    <property type="molecule type" value="Genomic_DNA"/>
</dbReference>
<keyword evidence="2" id="KW-0433">Leucine-rich repeat</keyword>
<accession>A0AAV2D1E5</accession>
<dbReference type="Gene3D" id="3.40.50.10140">
    <property type="entry name" value="Toll/interleukin-1 receptor homology (TIR) domain"/>
    <property type="match status" value="1"/>
</dbReference>
<dbReference type="InterPro" id="IPR032675">
    <property type="entry name" value="LRR_dom_sf"/>
</dbReference>
<dbReference type="SUPFAM" id="SSF52200">
    <property type="entry name" value="Toll/Interleukin receptor TIR domain"/>
    <property type="match status" value="1"/>
</dbReference>
<keyword evidence="9" id="KW-0812">Transmembrane</keyword>
<dbReference type="InterPro" id="IPR000157">
    <property type="entry name" value="TIR_dom"/>
</dbReference>
<dbReference type="SUPFAM" id="SSF52058">
    <property type="entry name" value="L domain-like"/>
    <property type="match status" value="1"/>
</dbReference>
<organism evidence="11 12">
    <name type="scientific">Linum trigynum</name>
    <dbReference type="NCBI Taxonomy" id="586398"/>
    <lineage>
        <taxon>Eukaryota</taxon>
        <taxon>Viridiplantae</taxon>
        <taxon>Streptophyta</taxon>
        <taxon>Embryophyta</taxon>
        <taxon>Tracheophyta</taxon>
        <taxon>Spermatophyta</taxon>
        <taxon>Magnoliopsida</taxon>
        <taxon>eudicotyledons</taxon>
        <taxon>Gunneridae</taxon>
        <taxon>Pentapetalae</taxon>
        <taxon>rosids</taxon>
        <taxon>fabids</taxon>
        <taxon>Malpighiales</taxon>
        <taxon>Linaceae</taxon>
        <taxon>Linum</taxon>
    </lineage>
</organism>
<dbReference type="InterPro" id="IPR058192">
    <property type="entry name" value="WHD_ROQ1-like"/>
</dbReference>
<keyword evidence="3" id="KW-0677">Repeat</keyword>
<keyword evidence="9" id="KW-0472">Membrane</keyword>
<evidence type="ECO:0000256" key="4">
    <source>
        <dbReference type="ARBA" id="ARBA00022801"/>
    </source>
</evidence>
<keyword evidence="5" id="KW-0611">Plant defense</keyword>
<protein>
    <recommendedName>
        <fullName evidence="1">ADP-ribosyl cyclase/cyclic ADP-ribose hydrolase</fullName>
        <ecNumber evidence="1">3.2.2.6</ecNumber>
    </recommendedName>
</protein>
<dbReference type="PANTHER" id="PTHR11017:SF573">
    <property type="entry name" value="ADP-RIBOSYL CYCLASE_CYCLIC ADP-RIBOSE HYDROLASE"/>
    <property type="match status" value="1"/>
</dbReference>
<proteinExistence type="predicted"/>
<dbReference type="Pfam" id="PF01582">
    <property type="entry name" value="TIR"/>
    <property type="match status" value="1"/>
</dbReference>
<dbReference type="PANTHER" id="PTHR11017">
    <property type="entry name" value="LEUCINE-RICH REPEAT-CONTAINING PROTEIN"/>
    <property type="match status" value="1"/>
</dbReference>
<keyword evidence="6" id="KW-0520">NAD</keyword>
<keyword evidence="12" id="KW-1185">Reference proteome</keyword>
<dbReference type="SUPFAM" id="SSF46785">
    <property type="entry name" value="Winged helix' DNA-binding domain"/>
    <property type="match status" value="1"/>
</dbReference>
<dbReference type="GO" id="GO:0043531">
    <property type="term" value="F:ADP binding"/>
    <property type="evidence" value="ECO:0007669"/>
    <property type="project" value="InterPro"/>
</dbReference>
<dbReference type="GO" id="GO:0061809">
    <property type="term" value="F:NAD+ nucleosidase activity, cyclic ADP-ribose generating"/>
    <property type="evidence" value="ECO:0007669"/>
    <property type="project" value="UniProtKB-EC"/>
</dbReference>
<feature type="region of interest" description="Disordered" evidence="8">
    <location>
        <begin position="1"/>
        <end position="22"/>
    </location>
</feature>
<evidence type="ECO:0000256" key="3">
    <source>
        <dbReference type="ARBA" id="ARBA00022737"/>
    </source>
</evidence>
<dbReference type="SMART" id="SM00255">
    <property type="entry name" value="TIR"/>
    <property type="match status" value="1"/>
</dbReference>
<dbReference type="SUPFAM" id="SSF52540">
    <property type="entry name" value="P-loop containing nucleoside triphosphate hydrolases"/>
    <property type="match status" value="1"/>
</dbReference>
<dbReference type="EC" id="3.2.2.6" evidence="1"/>
<dbReference type="Gene3D" id="1.10.8.430">
    <property type="entry name" value="Helical domain of apoptotic protease-activating factors"/>
    <property type="match status" value="1"/>
</dbReference>
<evidence type="ECO:0000256" key="6">
    <source>
        <dbReference type="ARBA" id="ARBA00023027"/>
    </source>
</evidence>
<name>A0AAV2D1E5_9ROSI</name>
<dbReference type="PRINTS" id="PR00364">
    <property type="entry name" value="DISEASERSIST"/>
</dbReference>